<accession>A0A4R0S159</accession>
<reference evidence="7 8" key="1">
    <citation type="submission" date="2018-11" db="EMBL/GenBank/DDBJ databases">
        <title>Genome assembly of Steccherinum ochraceum LE-BIN_3174, the white-rot fungus of the Steccherinaceae family (The Residual Polyporoid clade, Polyporales, Basidiomycota).</title>
        <authorList>
            <person name="Fedorova T.V."/>
            <person name="Glazunova O.A."/>
            <person name="Landesman E.O."/>
            <person name="Moiseenko K.V."/>
            <person name="Psurtseva N.V."/>
            <person name="Savinova O.S."/>
            <person name="Shakhova N.V."/>
            <person name="Tyazhelova T.V."/>
            <person name="Vasina D.V."/>
        </authorList>
    </citation>
    <scope>NUCLEOTIDE SEQUENCE [LARGE SCALE GENOMIC DNA]</scope>
    <source>
        <strain evidence="7 8">LE-BIN_3174</strain>
    </source>
</reference>
<dbReference type="SUPFAM" id="SSF103473">
    <property type="entry name" value="MFS general substrate transporter"/>
    <property type="match status" value="1"/>
</dbReference>
<evidence type="ECO:0000256" key="6">
    <source>
        <dbReference type="SAM" id="Phobius"/>
    </source>
</evidence>
<comment type="subcellular location">
    <subcellularLocation>
        <location evidence="1">Membrane</location>
        <topology evidence="1">Multi-pass membrane protein</topology>
    </subcellularLocation>
</comment>
<dbReference type="Gene3D" id="1.20.1250.20">
    <property type="entry name" value="MFS general substrate transporter like domains"/>
    <property type="match status" value="1"/>
</dbReference>
<feature type="transmembrane region" description="Helical" evidence="6">
    <location>
        <begin position="528"/>
        <end position="556"/>
    </location>
</feature>
<organism evidence="7 8">
    <name type="scientific">Steccherinum ochraceum</name>
    <dbReference type="NCBI Taxonomy" id="92696"/>
    <lineage>
        <taxon>Eukaryota</taxon>
        <taxon>Fungi</taxon>
        <taxon>Dikarya</taxon>
        <taxon>Basidiomycota</taxon>
        <taxon>Agaricomycotina</taxon>
        <taxon>Agaricomycetes</taxon>
        <taxon>Polyporales</taxon>
        <taxon>Steccherinaceae</taxon>
        <taxon>Steccherinum</taxon>
    </lineage>
</organism>
<feature type="transmembrane region" description="Helical" evidence="6">
    <location>
        <begin position="318"/>
        <end position="337"/>
    </location>
</feature>
<feature type="transmembrane region" description="Helical" evidence="6">
    <location>
        <begin position="143"/>
        <end position="161"/>
    </location>
</feature>
<gene>
    <name evidence="7" type="ORF">EIP91_006300</name>
</gene>
<name>A0A4R0S159_9APHY</name>
<feature type="transmembrane region" description="Helical" evidence="6">
    <location>
        <begin position="219"/>
        <end position="238"/>
    </location>
</feature>
<dbReference type="Pfam" id="PF13347">
    <property type="entry name" value="MFS_2"/>
    <property type="match status" value="1"/>
</dbReference>
<keyword evidence="5 6" id="KW-0472">Membrane</keyword>
<feature type="transmembrane region" description="Helical" evidence="6">
    <location>
        <begin position="105"/>
        <end position="123"/>
    </location>
</feature>
<dbReference type="OrthoDB" id="28755at2759"/>
<keyword evidence="2" id="KW-0813">Transport</keyword>
<evidence type="ECO:0000256" key="3">
    <source>
        <dbReference type="ARBA" id="ARBA00022692"/>
    </source>
</evidence>
<protein>
    <recommendedName>
        <fullName evidence="9">General alpha-glucoside permease</fullName>
    </recommendedName>
</protein>
<dbReference type="PANTHER" id="PTHR19432">
    <property type="entry name" value="SUGAR TRANSPORTER"/>
    <property type="match status" value="1"/>
</dbReference>
<dbReference type="EMBL" id="RWJN01000034">
    <property type="protein sequence ID" value="TCD69764.1"/>
    <property type="molecule type" value="Genomic_DNA"/>
</dbReference>
<keyword evidence="8" id="KW-1185">Reference proteome</keyword>
<feature type="transmembrane region" description="Helical" evidence="6">
    <location>
        <begin position="379"/>
        <end position="406"/>
    </location>
</feature>
<dbReference type="GO" id="GO:0008506">
    <property type="term" value="F:sucrose:proton symporter activity"/>
    <property type="evidence" value="ECO:0007669"/>
    <property type="project" value="TreeGrafter"/>
</dbReference>
<dbReference type="GO" id="GO:0005886">
    <property type="term" value="C:plasma membrane"/>
    <property type="evidence" value="ECO:0007669"/>
    <property type="project" value="TreeGrafter"/>
</dbReference>
<feature type="transmembrane region" description="Helical" evidence="6">
    <location>
        <begin position="182"/>
        <end position="199"/>
    </location>
</feature>
<keyword evidence="3 6" id="KW-0812">Transmembrane</keyword>
<proteinExistence type="predicted"/>
<feature type="transmembrane region" description="Helical" evidence="6">
    <location>
        <begin position="70"/>
        <end position="93"/>
    </location>
</feature>
<evidence type="ECO:0000313" key="7">
    <source>
        <dbReference type="EMBL" id="TCD69764.1"/>
    </source>
</evidence>
<dbReference type="PANTHER" id="PTHR19432:SF91">
    <property type="entry name" value="GENERAL ALPHA-GLUCOSIDE PERMEASE"/>
    <property type="match status" value="1"/>
</dbReference>
<evidence type="ECO:0000256" key="5">
    <source>
        <dbReference type="ARBA" id="ARBA00023136"/>
    </source>
</evidence>
<evidence type="ECO:0008006" key="9">
    <source>
        <dbReference type="Google" id="ProtNLM"/>
    </source>
</evidence>
<evidence type="ECO:0000256" key="4">
    <source>
        <dbReference type="ARBA" id="ARBA00022989"/>
    </source>
</evidence>
<evidence type="ECO:0000313" key="8">
    <source>
        <dbReference type="Proteomes" id="UP000292702"/>
    </source>
</evidence>
<keyword evidence="4 6" id="KW-1133">Transmembrane helix</keyword>
<evidence type="ECO:0000256" key="2">
    <source>
        <dbReference type="ARBA" id="ARBA00022448"/>
    </source>
</evidence>
<sequence>MTGGFAALPLAEDGGEHEGSHLAGEAKILGPKWLQLPALTVGLLGVQVLWSIEMSYGQPYLISLGLSKSAVSIVFLAGPISGLIVQPLIGVLADNSKSRFGRRRPYMLVSSLICVSAMLLLGFTRPFATLFSSRGTIANDVLTVTLAILALCVVDFSINAVQAVDRALLVDTLPTSKQADGNAWAARMLGLGSVAGYFIGNVDMTKVLPFLGNTELEVLSIVGALGLIMWHGVTAFCVKERVVVAGKKAEKSFGRELKEIYINARTLPPVIKQIVRWFPVLFNTTEFIAELHKRSVAADTSLSPEEIMEEGARLGSRAMFFNAVLSLIANVLLPLFVSEAGSRRRLENALGSGMARAWWVRLYDRIKVHLGTLWAASHLLFAICMGATFFYSGVFGATFFTTLVGFSWSITQWAPFSLLAEAILSEDASEEASSILLNDSRTGRLSTDEQERQFLVAEEEDDYEEVRSISSAASIESHGEDGDQDERRRNGLGLMSNESARMSHLDVHTNDQDVGRPKRGSGLAAKAGIILGIHNIFIVLPQFVISGLSSIIFALFDSSKADPGAGLPTPGTNSSLPIGNSTISAIQAREGIGASGAGPTSYAIVFRWLGGYRQLLPSH</sequence>
<dbReference type="InterPro" id="IPR036259">
    <property type="entry name" value="MFS_trans_sf"/>
</dbReference>
<dbReference type="AlphaFoldDB" id="A0A4R0S159"/>
<dbReference type="Proteomes" id="UP000292702">
    <property type="component" value="Unassembled WGS sequence"/>
</dbReference>
<comment type="caution">
    <text evidence="7">The sequence shown here is derived from an EMBL/GenBank/DDBJ whole genome shotgun (WGS) entry which is preliminary data.</text>
</comment>
<evidence type="ECO:0000256" key="1">
    <source>
        <dbReference type="ARBA" id="ARBA00004141"/>
    </source>
</evidence>